<evidence type="ECO:0000256" key="1">
    <source>
        <dbReference type="SAM" id="MobiDB-lite"/>
    </source>
</evidence>
<gene>
    <name evidence="2" type="ORF">R4315_28170</name>
</gene>
<comment type="caution">
    <text evidence="2">The sequence shown here is derived from an EMBL/GenBank/DDBJ whole genome shotgun (WGS) entry which is preliminary data.</text>
</comment>
<evidence type="ECO:0000313" key="2">
    <source>
        <dbReference type="EMBL" id="MDV7268398.1"/>
    </source>
</evidence>
<accession>A0AAE4V5V6</accession>
<dbReference type="Proteomes" id="UP001185863">
    <property type="component" value="Unassembled WGS sequence"/>
</dbReference>
<dbReference type="AlphaFoldDB" id="A0AAE4V5V6"/>
<feature type="region of interest" description="Disordered" evidence="1">
    <location>
        <begin position="69"/>
        <end position="91"/>
    </location>
</feature>
<sequence>MCTALDRILALFVTHTTEEVQFGCPWASLKPSDVLEPLIAVARSCAGHMASVVVHHGNQVHGAIGKTRVDELQESTDPTLAWRSEFGSAHD</sequence>
<evidence type="ECO:0000313" key="3">
    <source>
        <dbReference type="Proteomes" id="UP001185863"/>
    </source>
</evidence>
<dbReference type="EMBL" id="JAWLUP010000155">
    <property type="protein sequence ID" value="MDV7268398.1"/>
    <property type="molecule type" value="Genomic_DNA"/>
</dbReference>
<name>A0AAE4V5V6_9NOCA</name>
<organism evidence="2 3">
    <name type="scientific">Rhodococcus oxybenzonivorans</name>
    <dbReference type="NCBI Taxonomy" id="1990687"/>
    <lineage>
        <taxon>Bacteria</taxon>
        <taxon>Bacillati</taxon>
        <taxon>Actinomycetota</taxon>
        <taxon>Actinomycetes</taxon>
        <taxon>Mycobacteriales</taxon>
        <taxon>Nocardiaceae</taxon>
        <taxon>Rhodococcus</taxon>
    </lineage>
</organism>
<protein>
    <submittedName>
        <fullName evidence="2">Uncharacterized protein</fullName>
    </submittedName>
</protein>
<proteinExistence type="predicted"/>
<reference evidence="2" key="1">
    <citation type="submission" date="2023-10" db="EMBL/GenBank/DDBJ databases">
        <title>Development of a sustainable strategy for remediation of hydrocarbon-contaminated territories based on the waste exchange concept.</title>
        <authorList>
            <person name="Krivoruchko A."/>
        </authorList>
    </citation>
    <scope>NUCLEOTIDE SEQUENCE</scope>
    <source>
        <strain evidence="2">IEGM 68</strain>
    </source>
</reference>